<gene>
    <name evidence="2" type="ORF">JKP88DRAFT_256265</name>
</gene>
<reference evidence="2" key="1">
    <citation type="submission" date="2021-02" db="EMBL/GenBank/DDBJ databases">
        <title>First Annotated Genome of the Yellow-green Alga Tribonema minus.</title>
        <authorList>
            <person name="Mahan K.M."/>
        </authorList>
    </citation>
    <scope>NUCLEOTIDE SEQUENCE</scope>
    <source>
        <strain evidence="2">UTEX B ZZ1240</strain>
    </source>
</reference>
<dbReference type="EMBL" id="JAFCMP010000467">
    <property type="protein sequence ID" value="KAG5179464.1"/>
    <property type="molecule type" value="Genomic_DNA"/>
</dbReference>
<dbReference type="InterPro" id="IPR038718">
    <property type="entry name" value="SNF2-like_sf"/>
</dbReference>
<evidence type="ECO:0000313" key="3">
    <source>
        <dbReference type="Proteomes" id="UP000664859"/>
    </source>
</evidence>
<protein>
    <recommendedName>
        <fullName evidence="4">Helicase ATP-binding domain-containing protein</fullName>
    </recommendedName>
</protein>
<name>A0A835YYG4_9STRA</name>
<accession>A0A835YYG4</accession>
<feature type="region of interest" description="Disordered" evidence="1">
    <location>
        <begin position="24"/>
        <end position="46"/>
    </location>
</feature>
<evidence type="ECO:0008006" key="4">
    <source>
        <dbReference type="Google" id="ProtNLM"/>
    </source>
</evidence>
<keyword evidence="3" id="KW-1185">Reference proteome</keyword>
<dbReference type="InterPro" id="IPR027417">
    <property type="entry name" value="P-loop_NTPase"/>
</dbReference>
<comment type="caution">
    <text evidence="2">The sequence shown here is derived from an EMBL/GenBank/DDBJ whole genome shotgun (WGS) entry which is preliminary data.</text>
</comment>
<dbReference type="SUPFAM" id="SSF52540">
    <property type="entry name" value="P-loop containing nucleoside triphosphate hydrolases"/>
    <property type="match status" value="2"/>
</dbReference>
<proteinExistence type="predicted"/>
<dbReference type="Gene3D" id="3.40.50.10810">
    <property type="entry name" value="Tandem AAA-ATPase domain"/>
    <property type="match status" value="1"/>
</dbReference>
<evidence type="ECO:0000256" key="1">
    <source>
        <dbReference type="SAM" id="MobiDB-lite"/>
    </source>
</evidence>
<evidence type="ECO:0000313" key="2">
    <source>
        <dbReference type="EMBL" id="KAG5179464.1"/>
    </source>
</evidence>
<dbReference type="Proteomes" id="UP000664859">
    <property type="component" value="Unassembled WGS sequence"/>
</dbReference>
<dbReference type="AlphaFoldDB" id="A0A835YYG4"/>
<sequence length="838" mass="94904">MQKPRVMESRCGLAKKSNYRKMNYDLGSSTYDPEYGSDEEDRDNTGKAYPFEPETYQRAVAQMAAPSWHMNLLMYWGPGSEWRKGPIDREQKAPAGSPYWEIPRVGCIIVDEAHNLFDTSQMKTSQHSNHAVKFIDQMLARPDIRRLFSTGTPVADSSSFTNLMKLLDLLRHPSPPGADMLASAPACTQTVELEGGDTGRMTDIDELEDIAKASKQADRNAINEQLRKYANERAVRKPWFYQLPNDDYMWKPCAEHTFKQMTYGYVSYVNMEADATAFPQFGVQWSGRKYPKGMVYTKFRPSDFDIAESGLLTELAQKRKGKGAGIRASKQPKLTAASKFEFQDFESSGKGPSVLVVDVPTHQPNLHAEEARLTTQGQIGKHFTQIKDVPFKWFALRQALQINSDVKHFIFLEKQTDDLLRKFCTWFEKAMKEDSTVAADDPMKKPKLFTLPSRYNDTWTDEQVEQHIIALNKGKQRVYRYMILGDELMIKSSLRFFNATCNKGGDYIAIVMGLSTVKEQVTISDTNFVHLLQAPTSATMLNQVIRRVARRCSMSNIEPINRWLVTVVIYHTPESKKEVAWLTKSMGAANTPVELAYRALQSTAIDCALYTALTGVNCDDHKAQDIETYCLYPRGGTQRLIKMVTGSNGTMYSEPDCINDEGIPGGLLEYGLWDEILYQLLSKSKRYTARPIPPEAAPDLIRKFPTTVKSTLRTGVWIEEGQAPKLTFARDVPPEVLARWIDATPAHVGNAVLFLIQNKRSGADQQVVKKLHQKARMYVERAEFDVALHDSLEQKTKALQSLRDDFTFNLNDLKSASLRVDTAGRAAQQLIERNARYI</sequence>
<organism evidence="2 3">
    <name type="scientific">Tribonema minus</name>
    <dbReference type="NCBI Taxonomy" id="303371"/>
    <lineage>
        <taxon>Eukaryota</taxon>
        <taxon>Sar</taxon>
        <taxon>Stramenopiles</taxon>
        <taxon>Ochrophyta</taxon>
        <taxon>PX clade</taxon>
        <taxon>Xanthophyceae</taxon>
        <taxon>Tribonematales</taxon>
        <taxon>Tribonemataceae</taxon>
        <taxon>Tribonema</taxon>
    </lineage>
</organism>